<dbReference type="Pfam" id="PF09335">
    <property type="entry name" value="VTT_dom"/>
    <property type="match status" value="1"/>
</dbReference>
<evidence type="ECO:0000256" key="3">
    <source>
        <dbReference type="ARBA" id="ARBA00022692"/>
    </source>
</evidence>
<dbReference type="EMBL" id="JAAKZG010000008">
    <property type="protein sequence ID" value="NGN43142.1"/>
    <property type="molecule type" value="Genomic_DNA"/>
</dbReference>
<dbReference type="GO" id="GO:0005886">
    <property type="term" value="C:plasma membrane"/>
    <property type="evidence" value="ECO:0007669"/>
    <property type="project" value="UniProtKB-SubCell"/>
</dbReference>
<proteinExistence type="inferred from homology"/>
<reference evidence="8 9" key="1">
    <citation type="submission" date="2020-02" db="EMBL/GenBank/DDBJ databases">
        <title>Genome sequence of the type strain CGMCC 1.15528 of Mesorhizobium zhangyense.</title>
        <authorList>
            <person name="Gao J."/>
            <person name="Sun J."/>
        </authorList>
    </citation>
    <scope>NUCLEOTIDE SEQUENCE [LARGE SCALE GENOMIC DNA]</scope>
    <source>
        <strain evidence="8 9">CGMCC 1.15528</strain>
    </source>
</reference>
<dbReference type="InterPro" id="IPR015414">
    <property type="entry name" value="TMEM64"/>
</dbReference>
<feature type="domain" description="VTT" evidence="7">
    <location>
        <begin position="81"/>
        <end position="195"/>
    </location>
</feature>
<comment type="similarity">
    <text evidence="6">Belongs to the TVP38/TMEM64 family.</text>
</comment>
<keyword evidence="2 6" id="KW-1003">Cell membrane</keyword>
<name>A0A7C9R901_9HYPH</name>
<accession>A0A7C9R901</accession>
<evidence type="ECO:0000313" key="9">
    <source>
        <dbReference type="Proteomes" id="UP000481252"/>
    </source>
</evidence>
<feature type="transmembrane region" description="Helical" evidence="6">
    <location>
        <begin position="175"/>
        <end position="193"/>
    </location>
</feature>
<evidence type="ECO:0000256" key="2">
    <source>
        <dbReference type="ARBA" id="ARBA00022475"/>
    </source>
</evidence>
<dbReference type="AlphaFoldDB" id="A0A7C9R901"/>
<comment type="caution">
    <text evidence="8">The sequence shown here is derived from an EMBL/GenBank/DDBJ whole genome shotgun (WGS) entry which is preliminary data.</text>
</comment>
<dbReference type="Proteomes" id="UP000481252">
    <property type="component" value="Unassembled WGS sequence"/>
</dbReference>
<evidence type="ECO:0000313" key="8">
    <source>
        <dbReference type="EMBL" id="NGN43142.1"/>
    </source>
</evidence>
<keyword evidence="5 6" id="KW-0472">Membrane</keyword>
<evidence type="ECO:0000256" key="4">
    <source>
        <dbReference type="ARBA" id="ARBA00022989"/>
    </source>
</evidence>
<evidence type="ECO:0000256" key="1">
    <source>
        <dbReference type="ARBA" id="ARBA00004651"/>
    </source>
</evidence>
<protein>
    <recommendedName>
        <fullName evidence="6">TVP38/TMEM64 family membrane protein</fullName>
    </recommendedName>
</protein>
<keyword evidence="9" id="KW-1185">Reference proteome</keyword>
<feature type="transmembrane region" description="Helical" evidence="6">
    <location>
        <begin position="144"/>
        <end position="168"/>
    </location>
</feature>
<comment type="subcellular location">
    <subcellularLocation>
        <location evidence="1 6">Cell membrane</location>
        <topology evidence="1 6">Multi-pass membrane protein</topology>
    </subcellularLocation>
</comment>
<feature type="transmembrane region" description="Helical" evidence="6">
    <location>
        <begin position="221"/>
        <end position="238"/>
    </location>
</feature>
<organism evidence="8 9">
    <name type="scientific">Mesorhizobium zhangyense</name>
    <dbReference type="NCBI Taxonomy" id="1776730"/>
    <lineage>
        <taxon>Bacteria</taxon>
        <taxon>Pseudomonadati</taxon>
        <taxon>Pseudomonadota</taxon>
        <taxon>Alphaproteobacteria</taxon>
        <taxon>Hyphomicrobiales</taxon>
        <taxon>Phyllobacteriaceae</taxon>
        <taxon>Mesorhizobium</taxon>
    </lineage>
</organism>
<feature type="transmembrane region" description="Helical" evidence="6">
    <location>
        <begin position="17"/>
        <end position="38"/>
    </location>
</feature>
<sequence>MSGNCNGGMPEPGRWHFVPLAIVAAGLVLGYALGWHQYLSLEYLGQSRQALKAFVAANPVIAPLGFVVLYTLAVAFSFPAASILTIFGGFLFGWLFGGVLAIVGATVGATIIFLAARTFCSGYVRERVGSVATKLSRGFEKNAFAYLLVLRIAPFVPFFIVNIAPALFKVRLRTYIVATFIGIMPGAFAYAWLGQGCDSVLIAARNAGQQATIRDLVTPQITIAFVALALVAALAAVVKKAWISRMP</sequence>
<evidence type="ECO:0000259" key="7">
    <source>
        <dbReference type="Pfam" id="PF09335"/>
    </source>
</evidence>
<feature type="transmembrane region" description="Helical" evidence="6">
    <location>
        <begin position="50"/>
        <end position="70"/>
    </location>
</feature>
<evidence type="ECO:0000256" key="5">
    <source>
        <dbReference type="ARBA" id="ARBA00023136"/>
    </source>
</evidence>
<gene>
    <name evidence="8" type="ORF">G6N74_18900</name>
</gene>
<dbReference type="PANTHER" id="PTHR12677">
    <property type="entry name" value="GOLGI APPARATUS MEMBRANE PROTEIN TVP38-RELATED"/>
    <property type="match status" value="1"/>
</dbReference>
<dbReference type="InterPro" id="IPR032816">
    <property type="entry name" value="VTT_dom"/>
</dbReference>
<keyword evidence="4 6" id="KW-1133">Transmembrane helix</keyword>
<keyword evidence="3 6" id="KW-0812">Transmembrane</keyword>
<dbReference type="PANTHER" id="PTHR12677:SF59">
    <property type="entry name" value="GOLGI APPARATUS MEMBRANE PROTEIN TVP38-RELATED"/>
    <property type="match status" value="1"/>
</dbReference>
<evidence type="ECO:0000256" key="6">
    <source>
        <dbReference type="RuleBase" id="RU366058"/>
    </source>
</evidence>